<comment type="caution">
    <text evidence="1">The sequence shown here is derived from an EMBL/GenBank/DDBJ whole genome shotgun (WGS) entry which is preliminary data.</text>
</comment>
<dbReference type="Proteomes" id="UP000236416">
    <property type="component" value="Unassembled WGS sequence"/>
</dbReference>
<keyword evidence="2" id="KW-1185">Reference proteome</keyword>
<organism evidence="1 2">
    <name type="scientific">Chromobacterium sinusclupearum</name>
    <dbReference type="NCBI Taxonomy" id="2077146"/>
    <lineage>
        <taxon>Bacteria</taxon>
        <taxon>Pseudomonadati</taxon>
        <taxon>Pseudomonadota</taxon>
        <taxon>Betaproteobacteria</taxon>
        <taxon>Neisseriales</taxon>
        <taxon>Chromobacteriaceae</taxon>
        <taxon>Chromobacterium</taxon>
    </lineage>
</organism>
<dbReference type="AlphaFoldDB" id="A0A2K4MUX0"/>
<gene>
    <name evidence="1" type="ORF">C2134_00785</name>
</gene>
<reference evidence="1 2" key="1">
    <citation type="submission" date="2018-01" db="EMBL/GenBank/DDBJ databases">
        <title>Genomic Sequence of Chromobacterium MWU13-2610 from wild cranberry bogs within the Cape Cod National Seashore.</title>
        <authorList>
            <person name="O'Hara-Hanley K."/>
            <person name="Soby S."/>
            <person name="Harrison A."/>
        </authorList>
    </citation>
    <scope>NUCLEOTIDE SEQUENCE [LARGE SCALE GENOMIC DNA]</scope>
    <source>
        <strain evidence="1 2">MWU13-2610</strain>
    </source>
</reference>
<dbReference type="EMBL" id="PPTF01000002">
    <property type="protein sequence ID" value="POB00636.1"/>
    <property type="molecule type" value="Genomic_DNA"/>
</dbReference>
<accession>A0A2K4MUX0</accession>
<evidence type="ECO:0000313" key="1">
    <source>
        <dbReference type="EMBL" id="POB00636.1"/>
    </source>
</evidence>
<dbReference type="SUPFAM" id="SSF53850">
    <property type="entry name" value="Periplasmic binding protein-like II"/>
    <property type="match status" value="1"/>
</dbReference>
<name>A0A2K4MUX0_9NEIS</name>
<evidence type="ECO:0000313" key="2">
    <source>
        <dbReference type="Proteomes" id="UP000236416"/>
    </source>
</evidence>
<proteinExistence type="predicted"/>
<dbReference type="Gene3D" id="3.40.190.10">
    <property type="entry name" value="Periplasmic binding protein-like II"/>
    <property type="match status" value="2"/>
</dbReference>
<dbReference type="RefSeq" id="WP_103316714.1">
    <property type="nucleotide sequence ID" value="NZ_PPTF01000002.1"/>
</dbReference>
<sequence length="240" mass="27611">MFKCIFFFGGLFLIAIAFGANAKIIIKIGCSNFPPYFNVENGLCLRGKGIDKIRELNKKQKKYDFQLYVTAPARKTMDFQNRKFDMSLYSNINWGWDKSTVFASCIFGTDHEVFVARKDQVAGNNAYFDDIAAKRIVAINGYHYAFAQFNADREFLHKHFNIELTNTHEGNLMAVMLGRADMAIVTKSFLDDWRQEHPDLSPDLMEAKKYDQTYQFTAVVRKDGSLTKREIDQLLGCDSR</sequence>
<protein>
    <submittedName>
        <fullName evidence="1">ABC transporter</fullName>
    </submittedName>
</protein>